<name>A0A1H6EGV8_9ACTN</name>
<dbReference type="Pfam" id="PF05402">
    <property type="entry name" value="PqqD"/>
    <property type="match status" value="1"/>
</dbReference>
<keyword evidence="2" id="KW-1185">Reference proteome</keyword>
<dbReference type="RefSeq" id="WP_103959500.1">
    <property type="nucleotide sequence ID" value="NZ_FNVT01000009.1"/>
</dbReference>
<protein>
    <submittedName>
        <fullName evidence="1">Coenzyme PQQ synthesis protein D (PqqD)</fullName>
    </submittedName>
</protein>
<dbReference type="InterPro" id="IPR041881">
    <property type="entry name" value="PqqD_sf"/>
</dbReference>
<dbReference type="InterPro" id="IPR008792">
    <property type="entry name" value="PQQD"/>
</dbReference>
<evidence type="ECO:0000313" key="1">
    <source>
        <dbReference type="EMBL" id="SEG96045.1"/>
    </source>
</evidence>
<dbReference type="OrthoDB" id="5192783at2"/>
<dbReference type="EMBL" id="FNVT01000009">
    <property type="protein sequence ID" value="SEG96045.1"/>
    <property type="molecule type" value="Genomic_DNA"/>
</dbReference>
<accession>A0A1H6EGV8</accession>
<dbReference type="Gene3D" id="1.10.10.1150">
    <property type="entry name" value="Coenzyme PQQ synthesis protein D (PqqD)"/>
    <property type="match status" value="1"/>
</dbReference>
<dbReference type="AlphaFoldDB" id="A0A1H6EGV8"/>
<reference evidence="1 2" key="1">
    <citation type="submission" date="2016-10" db="EMBL/GenBank/DDBJ databases">
        <authorList>
            <person name="de Groot N.N."/>
        </authorList>
    </citation>
    <scope>NUCLEOTIDE SEQUENCE [LARGE SCALE GENOMIC DNA]</scope>
    <source>
        <strain evidence="1 2">CGMCC 4.7037</strain>
    </source>
</reference>
<sequence>MSYVRHPQVLWDDVDGQLVLCHTETAQYYELNPMGEKLWRACDGIDLEAMTRLLAETHPEVDLASLAGDVRSYVATLLEENLLCLREG</sequence>
<evidence type="ECO:0000313" key="2">
    <source>
        <dbReference type="Proteomes" id="UP000236732"/>
    </source>
</evidence>
<organism evidence="1 2">
    <name type="scientific">Nonomuraea solani</name>
    <dbReference type="NCBI Taxonomy" id="1144553"/>
    <lineage>
        <taxon>Bacteria</taxon>
        <taxon>Bacillati</taxon>
        <taxon>Actinomycetota</taxon>
        <taxon>Actinomycetes</taxon>
        <taxon>Streptosporangiales</taxon>
        <taxon>Streptosporangiaceae</taxon>
        <taxon>Nonomuraea</taxon>
    </lineage>
</organism>
<proteinExistence type="predicted"/>
<dbReference type="Proteomes" id="UP000236732">
    <property type="component" value="Unassembled WGS sequence"/>
</dbReference>
<gene>
    <name evidence="1" type="ORF">SAMN05444920_109259</name>
</gene>